<proteinExistence type="predicted"/>
<dbReference type="Gene3D" id="1.10.3210.10">
    <property type="entry name" value="Hypothetical protein af1432"/>
    <property type="match status" value="1"/>
</dbReference>
<keyword evidence="3" id="KW-1185">Reference proteome</keyword>
<dbReference type="RefSeq" id="WP_028929785.1">
    <property type="nucleotide sequence ID" value="NZ_AUII01000006.1"/>
</dbReference>
<dbReference type="Pfam" id="PF01966">
    <property type="entry name" value="HD"/>
    <property type="match status" value="1"/>
</dbReference>
<gene>
    <name evidence="2" type="ORF">PA7_34240</name>
</gene>
<feature type="domain" description="HD" evidence="1">
    <location>
        <begin position="26"/>
        <end position="145"/>
    </location>
</feature>
<dbReference type="STRING" id="1123024.GCA_000423625_01868"/>
<dbReference type="EMBL" id="BJVI01000041">
    <property type="protein sequence ID" value="GEL19587.1"/>
    <property type="molecule type" value="Genomic_DNA"/>
</dbReference>
<evidence type="ECO:0000313" key="3">
    <source>
        <dbReference type="Proteomes" id="UP000321328"/>
    </source>
</evidence>
<sequence length="183" mass="20024">MEEVPSLAVAAALAGELLSPLPNRWLHTQAVAARAKQLAEAVPEKARELLLVASWWHDLGYAPQLAETGFHPLDGALHLDREGYAPRLCALIAHHSAASFEADERGLADELARWPREDSAVADALWTADMTTGPRGERMDYADRLDEILSRYEPDSPVARAMTRARPAIEGAISRTRQRLAAG</sequence>
<organism evidence="2 3">
    <name type="scientific">Pseudonocardia asaccharolytica DSM 44247 = NBRC 16224</name>
    <dbReference type="NCBI Taxonomy" id="1123024"/>
    <lineage>
        <taxon>Bacteria</taxon>
        <taxon>Bacillati</taxon>
        <taxon>Actinomycetota</taxon>
        <taxon>Actinomycetes</taxon>
        <taxon>Pseudonocardiales</taxon>
        <taxon>Pseudonocardiaceae</taxon>
        <taxon>Pseudonocardia</taxon>
    </lineage>
</organism>
<evidence type="ECO:0000313" key="2">
    <source>
        <dbReference type="EMBL" id="GEL19587.1"/>
    </source>
</evidence>
<evidence type="ECO:0000259" key="1">
    <source>
        <dbReference type="Pfam" id="PF01966"/>
    </source>
</evidence>
<dbReference type="Proteomes" id="UP000321328">
    <property type="component" value="Unassembled WGS sequence"/>
</dbReference>
<keyword evidence="2" id="KW-0378">Hydrolase</keyword>
<accession>A0A511D4J8</accession>
<dbReference type="InterPro" id="IPR006674">
    <property type="entry name" value="HD_domain"/>
</dbReference>
<reference evidence="2 3" key="1">
    <citation type="submission" date="2019-07" db="EMBL/GenBank/DDBJ databases">
        <title>Whole genome shotgun sequence of Pseudonocardia asaccharolytica NBRC 16224.</title>
        <authorList>
            <person name="Hosoyama A."/>
            <person name="Uohara A."/>
            <person name="Ohji S."/>
            <person name="Ichikawa N."/>
        </authorList>
    </citation>
    <scope>NUCLEOTIDE SEQUENCE [LARGE SCALE GENOMIC DNA]</scope>
    <source>
        <strain evidence="2 3">NBRC 16224</strain>
    </source>
</reference>
<protein>
    <submittedName>
        <fullName evidence="2">Metal-dependent phosphohydrolase, HD subdomain protein</fullName>
    </submittedName>
</protein>
<dbReference type="AlphaFoldDB" id="A0A511D4J8"/>
<comment type="caution">
    <text evidence="2">The sequence shown here is derived from an EMBL/GenBank/DDBJ whole genome shotgun (WGS) entry which is preliminary data.</text>
</comment>
<dbReference type="SUPFAM" id="SSF109604">
    <property type="entry name" value="HD-domain/PDEase-like"/>
    <property type="match status" value="1"/>
</dbReference>
<name>A0A511D4J8_9PSEU</name>
<dbReference type="GO" id="GO:0016787">
    <property type="term" value="F:hydrolase activity"/>
    <property type="evidence" value="ECO:0007669"/>
    <property type="project" value="UniProtKB-KW"/>
</dbReference>